<evidence type="ECO:0008006" key="3">
    <source>
        <dbReference type="Google" id="ProtNLM"/>
    </source>
</evidence>
<dbReference type="Proteomes" id="UP001527099">
    <property type="component" value="Unassembled WGS sequence"/>
</dbReference>
<dbReference type="EMBL" id="JAMDMX010000011">
    <property type="protein sequence ID" value="MCY9692348.1"/>
    <property type="molecule type" value="Genomic_DNA"/>
</dbReference>
<reference evidence="1 2" key="1">
    <citation type="submission" date="2022-05" db="EMBL/GenBank/DDBJ databases">
        <title>Genome Sequencing of Bee-Associated Microbes.</title>
        <authorList>
            <person name="Dunlap C."/>
        </authorList>
    </citation>
    <scope>NUCLEOTIDE SEQUENCE [LARGE SCALE GENOMIC DNA]</scope>
    <source>
        <strain evidence="1 2">NRRL B-14421</strain>
    </source>
</reference>
<comment type="caution">
    <text evidence="1">The sequence shown here is derived from an EMBL/GenBank/DDBJ whole genome shotgun (WGS) entry which is preliminary data.</text>
</comment>
<evidence type="ECO:0000313" key="1">
    <source>
        <dbReference type="EMBL" id="MCY9692348.1"/>
    </source>
</evidence>
<name>A0ABT4G842_9BACL</name>
<dbReference type="RefSeq" id="WP_029196327.1">
    <property type="nucleotide sequence ID" value="NZ_JAMDMW010000026.1"/>
</dbReference>
<keyword evidence="2" id="KW-1185">Reference proteome</keyword>
<sequence>MVSRFLKLGMISFLSISALLGAHHYRMHSPSQQMISQVDNREAAKQGSPTFFDTNPFGMPGADANLRKVGSMNSHAAGYGLTPPTSMKTLKIHTQEAIGANDKASPWWNYLGLLGLIGLLGLGKRSPTS</sequence>
<accession>A0ABT4G842</accession>
<protein>
    <recommendedName>
        <fullName evidence="3">MYXO-CTERM domain-containing protein</fullName>
    </recommendedName>
</protein>
<organism evidence="1 2">
    <name type="scientific">Paenibacillus alginolyticus</name>
    <dbReference type="NCBI Taxonomy" id="59839"/>
    <lineage>
        <taxon>Bacteria</taxon>
        <taxon>Bacillati</taxon>
        <taxon>Bacillota</taxon>
        <taxon>Bacilli</taxon>
        <taxon>Bacillales</taxon>
        <taxon>Paenibacillaceae</taxon>
        <taxon>Paenibacillus</taxon>
    </lineage>
</organism>
<proteinExistence type="predicted"/>
<gene>
    <name evidence="1" type="ORF">M5X19_05410</name>
</gene>
<evidence type="ECO:0000313" key="2">
    <source>
        <dbReference type="Proteomes" id="UP001527099"/>
    </source>
</evidence>